<proteinExistence type="predicted"/>
<feature type="chain" id="PRO_5035771916" evidence="6">
    <location>
        <begin position="26"/>
        <end position="698"/>
    </location>
</feature>
<keyword evidence="1 6" id="KW-0732">Signal</keyword>
<evidence type="ECO:0000256" key="2">
    <source>
        <dbReference type="ARBA" id="ARBA00023180"/>
    </source>
</evidence>
<evidence type="ECO:0000256" key="5">
    <source>
        <dbReference type="SAM" id="Phobius"/>
    </source>
</evidence>
<evidence type="ECO:0000313" key="9">
    <source>
        <dbReference type="Proteomes" id="UP000677803"/>
    </source>
</evidence>
<dbReference type="InterPro" id="IPR036179">
    <property type="entry name" value="Ig-like_dom_sf"/>
</dbReference>
<evidence type="ECO:0000256" key="1">
    <source>
        <dbReference type="ARBA" id="ARBA00022729"/>
    </source>
</evidence>
<keyword evidence="3" id="KW-0393">Immunoglobulin domain</keyword>
<protein>
    <submittedName>
        <fullName evidence="8">(Atlantic silverside) hypothetical protein</fullName>
    </submittedName>
</protein>
<feature type="region of interest" description="Disordered" evidence="4">
    <location>
        <begin position="674"/>
        <end position="698"/>
    </location>
</feature>
<feature type="signal peptide" evidence="6">
    <location>
        <begin position="1"/>
        <end position="25"/>
    </location>
</feature>
<dbReference type="InterPro" id="IPR007110">
    <property type="entry name" value="Ig-like_dom"/>
</dbReference>
<evidence type="ECO:0000259" key="7">
    <source>
        <dbReference type="PROSITE" id="PS50835"/>
    </source>
</evidence>
<dbReference type="InterPro" id="IPR050831">
    <property type="entry name" value="CEA_cell_adhesion"/>
</dbReference>
<dbReference type="SUPFAM" id="SSF49265">
    <property type="entry name" value="Fibronectin type III"/>
    <property type="match status" value="1"/>
</dbReference>
<keyword evidence="2" id="KW-0325">Glycoprotein</keyword>
<dbReference type="InterPro" id="IPR013783">
    <property type="entry name" value="Ig-like_fold"/>
</dbReference>
<dbReference type="InterPro" id="IPR003598">
    <property type="entry name" value="Ig_sub2"/>
</dbReference>
<accession>A0A8S4BTI0</accession>
<name>A0A8S4BTI0_9TELE</name>
<feature type="domain" description="Ig-like" evidence="7">
    <location>
        <begin position="228"/>
        <end position="307"/>
    </location>
</feature>
<feature type="domain" description="Ig-like" evidence="7">
    <location>
        <begin position="400"/>
        <end position="485"/>
    </location>
</feature>
<evidence type="ECO:0000256" key="6">
    <source>
        <dbReference type="SAM" id="SignalP"/>
    </source>
</evidence>
<dbReference type="SMART" id="SM00409">
    <property type="entry name" value="IG"/>
    <property type="match status" value="2"/>
</dbReference>
<dbReference type="PANTHER" id="PTHR44427">
    <property type="entry name" value="CARCINOEMBRYONIC ANTIGEN-RELATED CELL ADHESION MOLECULE 19"/>
    <property type="match status" value="1"/>
</dbReference>
<dbReference type="SUPFAM" id="SSF48726">
    <property type="entry name" value="Immunoglobulin"/>
    <property type="match status" value="4"/>
</dbReference>
<dbReference type="InterPro" id="IPR036116">
    <property type="entry name" value="FN3_sf"/>
</dbReference>
<evidence type="ECO:0000256" key="4">
    <source>
        <dbReference type="SAM" id="MobiDB-lite"/>
    </source>
</evidence>
<keyword evidence="5" id="KW-0472">Membrane</keyword>
<dbReference type="EMBL" id="CAJRST010038888">
    <property type="protein sequence ID" value="CAG6014556.1"/>
    <property type="molecule type" value="Genomic_DNA"/>
</dbReference>
<dbReference type="CDD" id="cd00063">
    <property type="entry name" value="FN3"/>
    <property type="match status" value="1"/>
</dbReference>
<dbReference type="OrthoDB" id="6159398at2759"/>
<dbReference type="Proteomes" id="UP000677803">
    <property type="component" value="Unassembled WGS sequence"/>
</dbReference>
<dbReference type="Gene3D" id="2.60.40.10">
    <property type="entry name" value="Immunoglobulins"/>
    <property type="match status" value="5"/>
</dbReference>
<sequence length="698" mass="75769">MKSPVELNSFLLAVLISFAFQGASCELVVSPVGPTLVNTLAGNTVTLAVSFTGAPDPAVIWFLGALPVGTWTINSSFPPDIATNRRNVLSIEKNGSLTFTNVPLNFTGNYTVELTKSGLGISATTFTLRVFERIQNVALSTHPDLVKEGIENFTLSYSMLQGVVEQQVWSFNSTALMTSLHYLVKEKNLIIVRPDRNDSGRYTVLLTNPFSSVTTHKDVTVLYGPDEPTIVVQPDKLFHVAGGSLSLTCQAEGFPKPTTKWVFKGEILPDTHKGVLNLTNVITTQGGVYICTLLNELTDERREKAVTVNIYERPLGSPMCSVQSVNDDQLQFQCLWIGGTPQAELSIPELGNTISGTGNLSLTVTASASFNKKTVICMAMHPIENNKCNITTSSPLEFLPAVRTTVASDGKIVVSILCLSEASPQALVAWSRGSEIVTGGTIYQISRDTTQLKIQDRNISNFLILNYTCTCRNPLGSQMRQIKLRGPSISDSSLFPNKDGTVITLTWEVPPTSIVTGFDIQMKGPDLLSKNGNSIYFRGSSNTYVTIQQIPGSARSTDIFVLDPDLTYRFRIIPKALQRKGQPSKVHRIGPGEGLSGTAIAGIAAGIPCSILFLLLLGGIVYLIMHYSKKKSHQTRYPVARAVEKARASQPDITPHNLLPGGLKNLPDYNKLQQTPSERSVALPTFSPPPPVRVATTV</sequence>
<dbReference type="InterPro" id="IPR003961">
    <property type="entry name" value="FN3_dom"/>
</dbReference>
<dbReference type="AlphaFoldDB" id="A0A8S4BTI0"/>
<feature type="transmembrane region" description="Helical" evidence="5">
    <location>
        <begin position="599"/>
        <end position="624"/>
    </location>
</feature>
<gene>
    <name evidence="8" type="ORF">MMEN_LOCUS19308</name>
</gene>
<keyword evidence="5" id="KW-0812">Transmembrane</keyword>
<reference evidence="8" key="1">
    <citation type="submission" date="2021-05" db="EMBL/GenBank/DDBJ databases">
        <authorList>
            <person name="Tigano A."/>
        </authorList>
    </citation>
    <scope>NUCLEOTIDE SEQUENCE</scope>
</reference>
<dbReference type="SMART" id="SM00408">
    <property type="entry name" value="IGc2"/>
    <property type="match status" value="2"/>
</dbReference>
<evidence type="ECO:0000256" key="3">
    <source>
        <dbReference type="ARBA" id="ARBA00023319"/>
    </source>
</evidence>
<dbReference type="PROSITE" id="PS50835">
    <property type="entry name" value="IG_LIKE"/>
    <property type="match status" value="2"/>
</dbReference>
<dbReference type="Pfam" id="PF13927">
    <property type="entry name" value="Ig_3"/>
    <property type="match status" value="1"/>
</dbReference>
<dbReference type="PANTHER" id="PTHR44427:SF5">
    <property type="entry name" value="V-SET AND IMMUNOGLOBULIN DOMAIN-CONTAINING PROTEIN 10-LIKE"/>
    <property type="match status" value="1"/>
</dbReference>
<dbReference type="InterPro" id="IPR003599">
    <property type="entry name" value="Ig_sub"/>
</dbReference>
<evidence type="ECO:0000313" key="8">
    <source>
        <dbReference type="EMBL" id="CAG6014556.1"/>
    </source>
</evidence>
<comment type="caution">
    <text evidence="8">The sequence shown here is derived from an EMBL/GenBank/DDBJ whole genome shotgun (WGS) entry which is preliminary data.</text>
</comment>
<keyword evidence="5" id="KW-1133">Transmembrane helix</keyword>
<keyword evidence="9" id="KW-1185">Reference proteome</keyword>
<organism evidence="8 9">
    <name type="scientific">Menidia menidia</name>
    <name type="common">Atlantic silverside</name>
    <dbReference type="NCBI Taxonomy" id="238744"/>
    <lineage>
        <taxon>Eukaryota</taxon>
        <taxon>Metazoa</taxon>
        <taxon>Chordata</taxon>
        <taxon>Craniata</taxon>
        <taxon>Vertebrata</taxon>
        <taxon>Euteleostomi</taxon>
        <taxon>Actinopterygii</taxon>
        <taxon>Neopterygii</taxon>
        <taxon>Teleostei</taxon>
        <taxon>Neoteleostei</taxon>
        <taxon>Acanthomorphata</taxon>
        <taxon>Ovalentaria</taxon>
        <taxon>Atherinomorphae</taxon>
        <taxon>Atheriniformes</taxon>
        <taxon>Atherinopsidae</taxon>
        <taxon>Menidiinae</taxon>
        <taxon>Menidia</taxon>
    </lineage>
</organism>